<dbReference type="InterPro" id="IPR010192">
    <property type="entry name" value="MenE"/>
</dbReference>
<dbReference type="Gene3D" id="3.30.300.30">
    <property type="match status" value="1"/>
</dbReference>
<dbReference type="CDD" id="cd17630">
    <property type="entry name" value="OSB_MenE-like"/>
    <property type="match status" value="1"/>
</dbReference>
<dbReference type="PANTHER" id="PTHR43201">
    <property type="entry name" value="ACYL-COA SYNTHETASE"/>
    <property type="match status" value="1"/>
</dbReference>
<keyword evidence="3 8" id="KW-0436">Ligase</keyword>
<evidence type="ECO:0000313" key="8">
    <source>
        <dbReference type="EMBL" id="ARD20564.1"/>
    </source>
</evidence>
<dbReference type="Pfam" id="PF13193">
    <property type="entry name" value="AMP-binding_C"/>
    <property type="match status" value="1"/>
</dbReference>
<proteinExistence type="inferred from homology"/>
<reference evidence="8 9" key="1">
    <citation type="submission" date="2017-03" db="EMBL/GenBank/DDBJ databases">
        <title>Genome sequencing of Shewanella japonica KCTC 22435.</title>
        <authorList>
            <person name="Kim K.M."/>
        </authorList>
    </citation>
    <scope>NUCLEOTIDE SEQUENCE [LARGE SCALE GENOMIC DNA]</scope>
    <source>
        <strain evidence="8 9">KCTC 22435</strain>
    </source>
</reference>
<evidence type="ECO:0000256" key="3">
    <source>
        <dbReference type="ARBA" id="ARBA00022598"/>
    </source>
</evidence>
<organism evidence="8 9">
    <name type="scientific">Shewanella japonica</name>
    <dbReference type="NCBI Taxonomy" id="93973"/>
    <lineage>
        <taxon>Bacteria</taxon>
        <taxon>Pseudomonadati</taxon>
        <taxon>Pseudomonadota</taxon>
        <taxon>Gammaproteobacteria</taxon>
        <taxon>Alteromonadales</taxon>
        <taxon>Shewanellaceae</taxon>
        <taxon>Shewanella</taxon>
    </lineage>
</organism>
<gene>
    <name evidence="8" type="ORF">SJ2017_0215</name>
</gene>
<dbReference type="InterPro" id="IPR000873">
    <property type="entry name" value="AMP-dep_synth/lig_dom"/>
</dbReference>
<dbReference type="GO" id="GO:0016874">
    <property type="term" value="F:ligase activity"/>
    <property type="evidence" value="ECO:0007669"/>
    <property type="project" value="UniProtKB-KW"/>
</dbReference>
<dbReference type="SUPFAM" id="SSF56801">
    <property type="entry name" value="Acetyl-CoA synthetase-like"/>
    <property type="match status" value="1"/>
</dbReference>
<comment type="similarity">
    <text evidence="1">Belongs to the ATP-dependent AMP-binding enzyme family.</text>
</comment>
<evidence type="ECO:0000256" key="2">
    <source>
        <dbReference type="ARBA" id="ARBA00022428"/>
    </source>
</evidence>
<dbReference type="InterPro" id="IPR020845">
    <property type="entry name" value="AMP-binding_CS"/>
</dbReference>
<keyword evidence="5" id="KW-0067">ATP-binding</keyword>
<dbReference type="InterPro" id="IPR025110">
    <property type="entry name" value="AMP-bd_C"/>
</dbReference>
<dbReference type="Proteomes" id="UP000191820">
    <property type="component" value="Chromosome"/>
</dbReference>
<keyword evidence="2" id="KW-0474">Menaquinone biosynthesis</keyword>
<accession>A0ABN4YCY0</accession>
<dbReference type="InterPro" id="IPR042099">
    <property type="entry name" value="ANL_N_sf"/>
</dbReference>
<dbReference type="InterPro" id="IPR045851">
    <property type="entry name" value="AMP-bd_C_sf"/>
</dbReference>
<name>A0ABN4YCY0_9GAMM</name>
<evidence type="ECO:0000259" key="6">
    <source>
        <dbReference type="Pfam" id="PF00501"/>
    </source>
</evidence>
<dbReference type="Pfam" id="PF00501">
    <property type="entry name" value="AMP-binding"/>
    <property type="match status" value="1"/>
</dbReference>
<evidence type="ECO:0000256" key="1">
    <source>
        <dbReference type="ARBA" id="ARBA00006432"/>
    </source>
</evidence>
<dbReference type="Gene3D" id="3.40.50.12780">
    <property type="entry name" value="N-terminal domain of ligase-like"/>
    <property type="match status" value="1"/>
</dbReference>
<evidence type="ECO:0000259" key="7">
    <source>
        <dbReference type="Pfam" id="PF13193"/>
    </source>
</evidence>
<keyword evidence="4" id="KW-0547">Nucleotide-binding</keyword>
<sequence length="499" mass="54044">MISPLHQTALNQPNAIAIKQASSSVGSLTYQQLSAMVCHLVKTLQTQGIKQHSRLACVSKNNLEVVCLYWACVDLGAVLLPISPRFPAQQINQLCQRFNIDAIWLEPSFMDESSIKHNNKADNNRVVNKQQLTISLSNTALGGAIPKINPQKPLNIILTSGSSGAPKAVVHCLENHIASAVGSANNIALAQGDSWLLSLPLFHIGGLAIINRCALAGAAVVLNDSQALWQQIIESKVTHVSLVAAQLSKLLAQHPHALDSVKALLLGGGAIEPHLVSALADKQVNAYCSYGMSEMSSQITTAAINPQGHLGQVLLHRQLNIVDNTIWVKGDCLFLGYLADSDKNESSHAAITQASLTLPLDSQGWFNTQDRAKQDEKGNLYLLGRTDNMFICGGENIHPEEIEAALKSHPLVNDAVVFAQADPQFSLLPAAIIQLTDKHSPLTAKIIESLQQHVLAKVARFKRPRQYYSWPENVITTSLKVPRKAIIAAVKANLNEINN</sequence>
<evidence type="ECO:0000256" key="5">
    <source>
        <dbReference type="ARBA" id="ARBA00022840"/>
    </source>
</evidence>
<dbReference type="PANTHER" id="PTHR43201:SF5">
    <property type="entry name" value="MEDIUM-CHAIN ACYL-COA LIGASE ACSF2, MITOCHONDRIAL"/>
    <property type="match status" value="1"/>
</dbReference>
<dbReference type="PROSITE" id="PS00455">
    <property type="entry name" value="AMP_BINDING"/>
    <property type="match status" value="1"/>
</dbReference>
<keyword evidence="9" id="KW-1185">Reference proteome</keyword>
<feature type="domain" description="AMP-dependent synthetase/ligase" evidence="6">
    <location>
        <begin position="6"/>
        <end position="338"/>
    </location>
</feature>
<dbReference type="EMBL" id="CP020472">
    <property type="protein sequence ID" value="ARD20564.1"/>
    <property type="molecule type" value="Genomic_DNA"/>
</dbReference>
<feature type="domain" description="AMP-binding enzyme C-terminal" evidence="7">
    <location>
        <begin position="401"/>
        <end position="472"/>
    </location>
</feature>
<evidence type="ECO:0000313" key="9">
    <source>
        <dbReference type="Proteomes" id="UP000191820"/>
    </source>
</evidence>
<protein>
    <submittedName>
        <fullName evidence="8">O-succinylbenzoate-CoA ligase</fullName>
    </submittedName>
</protein>
<evidence type="ECO:0000256" key="4">
    <source>
        <dbReference type="ARBA" id="ARBA00022741"/>
    </source>
</evidence>
<dbReference type="RefSeq" id="WP_244899750.1">
    <property type="nucleotide sequence ID" value="NZ_CP020472.1"/>
</dbReference>
<dbReference type="NCBIfam" id="TIGR01923">
    <property type="entry name" value="menE"/>
    <property type="match status" value="1"/>
</dbReference>